<evidence type="ECO:0000256" key="10">
    <source>
        <dbReference type="SAM" id="MobiDB-lite"/>
    </source>
</evidence>
<dbReference type="Gene3D" id="3.30.160.60">
    <property type="entry name" value="Classic Zinc Finger"/>
    <property type="match status" value="2"/>
</dbReference>
<dbReference type="GO" id="GO:0005737">
    <property type="term" value="C:cytoplasm"/>
    <property type="evidence" value="ECO:0007669"/>
    <property type="project" value="TreeGrafter"/>
</dbReference>
<dbReference type="InterPro" id="IPR036236">
    <property type="entry name" value="Znf_C2H2_sf"/>
</dbReference>
<evidence type="ECO:0000313" key="13">
    <source>
        <dbReference type="Proteomes" id="UP000230249"/>
    </source>
</evidence>
<evidence type="ECO:0000256" key="4">
    <source>
        <dbReference type="ARBA" id="ARBA00022771"/>
    </source>
</evidence>
<evidence type="ECO:0000259" key="11">
    <source>
        <dbReference type="PROSITE" id="PS50157"/>
    </source>
</evidence>
<keyword evidence="13" id="KW-1185">Reference proteome</keyword>
<dbReference type="AlphaFoldDB" id="A0AAW0VPB0"/>
<keyword evidence="6" id="KW-0805">Transcription regulation</keyword>
<dbReference type="PROSITE" id="PS00028">
    <property type="entry name" value="ZINC_FINGER_C2H2_1"/>
    <property type="match status" value="1"/>
</dbReference>
<dbReference type="PROSITE" id="PS50157">
    <property type="entry name" value="ZINC_FINGER_C2H2_2"/>
    <property type="match status" value="2"/>
</dbReference>
<feature type="compositionally biased region" description="Polar residues" evidence="10">
    <location>
        <begin position="137"/>
        <end position="147"/>
    </location>
</feature>
<dbReference type="PANTHER" id="PTHR47428:SF1">
    <property type="entry name" value="REGULATORY PROTEIN MIG1-RELATED"/>
    <property type="match status" value="1"/>
</dbReference>
<feature type="region of interest" description="Disordered" evidence="10">
    <location>
        <begin position="407"/>
        <end position="427"/>
    </location>
</feature>
<dbReference type="SUPFAM" id="SSF57667">
    <property type="entry name" value="beta-beta-alpha zinc fingers"/>
    <property type="match status" value="1"/>
</dbReference>
<dbReference type="Pfam" id="PF00096">
    <property type="entry name" value="zf-C2H2"/>
    <property type="match status" value="2"/>
</dbReference>
<feature type="domain" description="C2H2-type" evidence="11">
    <location>
        <begin position="46"/>
        <end position="74"/>
    </location>
</feature>
<organism evidence="12 13">
    <name type="scientific">Candidozyma auris</name>
    <name type="common">Yeast</name>
    <name type="synonym">Candida auris</name>
    <dbReference type="NCBI Taxonomy" id="498019"/>
    <lineage>
        <taxon>Eukaryota</taxon>
        <taxon>Fungi</taxon>
        <taxon>Dikarya</taxon>
        <taxon>Ascomycota</taxon>
        <taxon>Saccharomycotina</taxon>
        <taxon>Pichiomycetes</taxon>
        <taxon>Metschnikowiaceae</taxon>
        <taxon>Candidozyma</taxon>
    </lineage>
</organism>
<feature type="compositionally biased region" description="Basic and acidic residues" evidence="10">
    <location>
        <begin position="407"/>
        <end position="416"/>
    </location>
</feature>
<comment type="subcellular location">
    <subcellularLocation>
        <location evidence="1">Nucleus</location>
    </subcellularLocation>
</comment>
<protein>
    <recommendedName>
        <fullName evidence="11">C2H2-type domain-containing protein</fullName>
    </recommendedName>
</protein>
<accession>A0AAW0VPB0</accession>
<keyword evidence="4 9" id="KW-0863">Zinc-finger</keyword>
<dbReference type="FunFam" id="3.30.160.60:FF:002343">
    <property type="entry name" value="Zinc finger protein 33A"/>
    <property type="match status" value="1"/>
</dbReference>
<dbReference type="SMART" id="SM00355">
    <property type="entry name" value="ZnF_C2H2"/>
    <property type="match status" value="2"/>
</dbReference>
<evidence type="ECO:0000256" key="7">
    <source>
        <dbReference type="ARBA" id="ARBA00023163"/>
    </source>
</evidence>
<feature type="compositionally biased region" description="Low complexity" evidence="10">
    <location>
        <begin position="161"/>
        <end position="177"/>
    </location>
</feature>
<feature type="compositionally biased region" description="Low complexity" evidence="10">
    <location>
        <begin position="320"/>
        <end position="348"/>
    </location>
</feature>
<proteinExistence type="predicted"/>
<feature type="compositionally biased region" description="Polar residues" evidence="10">
    <location>
        <begin position="349"/>
        <end position="359"/>
    </location>
</feature>
<evidence type="ECO:0000256" key="1">
    <source>
        <dbReference type="ARBA" id="ARBA00004123"/>
    </source>
</evidence>
<gene>
    <name evidence="12" type="ORF">B9J08_01842</name>
</gene>
<evidence type="ECO:0000256" key="6">
    <source>
        <dbReference type="ARBA" id="ARBA00023015"/>
    </source>
</evidence>
<dbReference type="InterPro" id="IPR013087">
    <property type="entry name" value="Znf_C2H2_type"/>
</dbReference>
<reference evidence="12 13" key="2">
    <citation type="journal article" date="2018" name="Nat. Commun.">
        <title>Genomic insights into multidrug-resistance, mating and virulence in Candida auris and related emerging species.</title>
        <authorList>
            <person name="Munoz J.F."/>
            <person name="Gade L."/>
            <person name="Chow N.A."/>
            <person name="Loparev V.N."/>
            <person name="Juieng P."/>
            <person name="Berkow E.L."/>
            <person name="Farrer R.A."/>
            <person name="Litvintseva A.P."/>
            <person name="Cuomo C.A."/>
        </authorList>
    </citation>
    <scope>GENOME REANNOTATION</scope>
    <source>
        <strain evidence="12 13">B8441</strain>
    </source>
</reference>
<feature type="region of interest" description="Disordered" evidence="10">
    <location>
        <begin position="320"/>
        <end position="380"/>
    </location>
</feature>
<evidence type="ECO:0000256" key="5">
    <source>
        <dbReference type="ARBA" id="ARBA00022833"/>
    </source>
</evidence>
<feature type="compositionally biased region" description="Low complexity" evidence="10">
    <location>
        <begin position="101"/>
        <end position="118"/>
    </location>
</feature>
<evidence type="ECO:0000256" key="9">
    <source>
        <dbReference type="PROSITE-ProRule" id="PRU00042"/>
    </source>
</evidence>
<dbReference type="InterPro" id="IPR051007">
    <property type="entry name" value="creA/MIG_C2H2-ZnF"/>
</dbReference>
<name>A0AAW0VPB0_CANAR</name>
<evidence type="ECO:0000256" key="3">
    <source>
        <dbReference type="ARBA" id="ARBA00022737"/>
    </source>
</evidence>
<keyword evidence="7" id="KW-0804">Transcription</keyword>
<dbReference type="GO" id="GO:0005634">
    <property type="term" value="C:nucleus"/>
    <property type="evidence" value="ECO:0007669"/>
    <property type="project" value="UniProtKB-SubCell"/>
</dbReference>
<feature type="region of interest" description="Disordered" evidence="10">
    <location>
        <begin position="74"/>
        <end position="147"/>
    </location>
</feature>
<evidence type="ECO:0000313" key="12">
    <source>
        <dbReference type="EMBL" id="KAK8443476.1"/>
    </source>
</evidence>
<dbReference type="EMBL" id="PEKT03000001">
    <property type="protein sequence ID" value="KAK8443476.1"/>
    <property type="molecule type" value="Genomic_DNA"/>
</dbReference>
<sequence length="427" mass="44806">MTEKKQKRPSKGRVFQCTGFPNCNKSFTRSEHLARHRRKHTGERPFTCPHCHKNFSRLDNLRQHKQTVHALENYVKKRDKEPSPPYVNADFRHDTPQGQIQSQQPQHPQSSHHQQPSSVLPLPQTLTPHGNRPMVSPPSSGSPNYGTTSAYYPSPYVGNGAPSSSGPGAPGPLRAASTLLRDPPKFNPKTRPKPLALVHSFTDDTYLHPSRRTDIPGTFTQAGSLDPPLRTAPPAATFAASGSLAPAGASWSLGSGSGPGSGSGLGPSSFQMSAGSASITSATLPAPSTSRFAYLTPMMVSPLSPLFHQSFNQVLKGVSGSNASNGSVSASTNANANSNANGANDASAKSPNGNSNGSAKTGPAVNGVGGSAPDNAAAAAASVGVLPPVRLPAIDAGREKAWLRDMLNDEKSEKPSRVAINSLIEKN</sequence>
<dbReference type="GO" id="GO:0008270">
    <property type="term" value="F:zinc ion binding"/>
    <property type="evidence" value="ECO:0007669"/>
    <property type="project" value="UniProtKB-KW"/>
</dbReference>
<feature type="region of interest" description="Disordered" evidence="10">
    <location>
        <begin position="161"/>
        <end position="193"/>
    </location>
</feature>
<keyword evidence="8" id="KW-0539">Nucleus</keyword>
<dbReference type="GO" id="GO:0000433">
    <property type="term" value="P:carbon catabolite repression of transcription from RNA polymerase II promoter by glucose"/>
    <property type="evidence" value="ECO:0007669"/>
    <property type="project" value="TreeGrafter"/>
</dbReference>
<keyword evidence="3" id="KW-0677">Repeat</keyword>
<dbReference type="Proteomes" id="UP000230249">
    <property type="component" value="Unassembled WGS sequence"/>
</dbReference>
<comment type="caution">
    <text evidence="12">The sequence shown here is derived from an EMBL/GenBank/DDBJ whole genome shotgun (WGS) entry which is preliminary data.</text>
</comment>
<dbReference type="PANTHER" id="PTHR47428">
    <property type="entry name" value="REGULATORY PROTEIN MIG1-RELATED"/>
    <property type="match status" value="1"/>
</dbReference>
<evidence type="ECO:0000256" key="8">
    <source>
        <dbReference type="ARBA" id="ARBA00023242"/>
    </source>
</evidence>
<reference evidence="12 13" key="1">
    <citation type="journal article" date="2017" name="Clin. Infect. Dis.">
        <title>Simultaneous emergence of multidrug-resistant Candida auris on 3 continents confirmed by whole-genome sequencing and epidemiological analyses.</title>
        <authorList>
            <person name="Lockhart S.R."/>
            <person name="Etienne K.A."/>
            <person name="Vallabhaneni S."/>
            <person name="Farooqi J."/>
            <person name="Chowdhary A."/>
            <person name="Govender N.P."/>
            <person name="Colombo A.L."/>
            <person name="Calvo B."/>
            <person name="Cuomo C.A."/>
            <person name="Desjardins C.A."/>
            <person name="Berkow E.L."/>
            <person name="Castanheira M."/>
            <person name="Magobo R.E."/>
            <person name="Jabeen K."/>
            <person name="Asghar R.J."/>
            <person name="Meis J.F."/>
            <person name="Jackson B."/>
            <person name="Chiller T."/>
            <person name="Litvintseva A.P."/>
        </authorList>
    </citation>
    <scope>NUCLEOTIDE SEQUENCE [LARGE SCALE GENOMIC DNA]</scope>
    <source>
        <strain evidence="12 13">B8441</strain>
    </source>
</reference>
<dbReference type="GO" id="GO:0000978">
    <property type="term" value="F:RNA polymerase II cis-regulatory region sequence-specific DNA binding"/>
    <property type="evidence" value="ECO:0007669"/>
    <property type="project" value="TreeGrafter"/>
</dbReference>
<keyword evidence="2" id="KW-0479">Metal-binding</keyword>
<evidence type="ECO:0000256" key="2">
    <source>
        <dbReference type="ARBA" id="ARBA00022723"/>
    </source>
</evidence>
<feature type="domain" description="C2H2-type" evidence="11">
    <location>
        <begin position="15"/>
        <end position="45"/>
    </location>
</feature>
<keyword evidence="5" id="KW-0862">Zinc</keyword>